<dbReference type="EMBL" id="LFYT02000046">
    <property type="protein sequence ID" value="PVE41003.1"/>
    <property type="molecule type" value="Genomic_DNA"/>
</dbReference>
<evidence type="ECO:0000313" key="2">
    <source>
        <dbReference type="Proteomes" id="UP000037507"/>
    </source>
</evidence>
<dbReference type="Proteomes" id="UP000037507">
    <property type="component" value="Unassembled WGS sequence"/>
</dbReference>
<reference evidence="1" key="1">
    <citation type="submission" date="2017-04" db="EMBL/GenBank/DDBJ databases">
        <title>Unexpected and diverse lifestyles within the genus Limnohabitans.</title>
        <authorList>
            <person name="Kasalicky V."/>
            <person name="Mehrshad M."/>
            <person name="Andrei S.-A."/>
            <person name="Salcher M."/>
            <person name="Kratochvilova H."/>
            <person name="Simek K."/>
            <person name="Ghai R."/>
        </authorList>
    </citation>
    <scope>NUCLEOTIDE SEQUENCE [LARGE SCALE GENOMIC DNA]</scope>
    <source>
        <strain evidence="1">II-D5</strain>
    </source>
</reference>
<gene>
    <name evidence="1" type="ORF">H663_019605</name>
</gene>
<dbReference type="AlphaFoldDB" id="A0A2T7U8J9"/>
<organism evidence="1 2">
    <name type="scientific">Limnohabitans planktonicus II-D5</name>
    <dbReference type="NCBI Taxonomy" id="1293045"/>
    <lineage>
        <taxon>Bacteria</taxon>
        <taxon>Pseudomonadati</taxon>
        <taxon>Pseudomonadota</taxon>
        <taxon>Betaproteobacteria</taxon>
        <taxon>Burkholderiales</taxon>
        <taxon>Comamonadaceae</taxon>
        <taxon>Limnohabitans</taxon>
    </lineage>
</organism>
<proteinExistence type="predicted"/>
<name>A0A2T7U8J9_9BURK</name>
<evidence type="ECO:0000313" key="1">
    <source>
        <dbReference type="EMBL" id="PVE41003.1"/>
    </source>
</evidence>
<keyword evidence="2" id="KW-1185">Reference proteome</keyword>
<comment type="caution">
    <text evidence="1">The sequence shown here is derived from an EMBL/GenBank/DDBJ whole genome shotgun (WGS) entry which is preliminary data.</text>
</comment>
<protein>
    <submittedName>
        <fullName evidence="1">Uncharacterized protein</fullName>
    </submittedName>
</protein>
<sequence>MQIITHEQMAFVKRLKAFAGGPSLGRKFAVQKGGYMGQPPCSFGGISAPTLQGCQRNIQFNCNADQSLIAALASLTQ</sequence>
<accession>A0A2T7U8J9</accession>